<dbReference type="InterPro" id="IPR002986">
    <property type="entry name" value="DAP_deCOOHase_LysA"/>
</dbReference>
<keyword evidence="2 6" id="KW-0210">Decarboxylase</keyword>
<evidence type="ECO:0000256" key="5">
    <source>
        <dbReference type="ARBA" id="ARBA00023239"/>
    </source>
</evidence>
<feature type="binding site" evidence="6">
    <location>
        <position position="403"/>
    </location>
    <ligand>
        <name>pyridoxal 5'-phosphate</name>
        <dbReference type="ChEBI" id="CHEBI:597326"/>
    </ligand>
</feature>
<feature type="modified residue" description="N6-(pyridoxal phosphate)lysine" evidence="6 8">
    <location>
        <position position="77"/>
    </location>
</feature>
<feature type="binding site" evidence="6">
    <location>
        <position position="374"/>
    </location>
    <ligand>
        <name>substrate</name>
    </ligand>
</feature>
<comment type="subunit">
    <text evidence="6">Homodimer.</text>
</comment>
<feature type="active site" description="Proton donor" evidence="8">
    <location>
        <position position="373"/>
    </location>
</feature>
<accession>A0A3N1DCI8</accession>
<evidence type="ECO:0000256" key="1">
    <source>
        <dbReference type="ARBA" id="ARBA00001933"/>
    </source>
</evidence>
<keyword evidence="6" id="KW-0028">Amino-acid biosynthesis</keyword>
<dbReference type="NCBIfam" id="TIGR01048">
    <property type="entry name" value="lysA"/>
    <property type="match status" value="1"/>
</dbReference>
<evidence type="ECO:0000256" key="8">
    <source>
        <dbReference type="PIRSR" id="PIRSR600183-50"/>
    </source>
</evidence>
<evidence type="ECO:0000259" key="10">
    <source>
        <dbReference type="Pfam" id="PF02784"/>
    </source>
</evidence>
<proteinExistence type="inferred from homology"/>
<dbReference type="GO" id="GO:0009089">
    <property type="term" value="P:lysine biosynthetic process via diaminopimelate"/>
    <property type="evidence" value="ECO:0007669"/>
    <property type="project" value="UniProtKB-UniRule"/>
</dbReference>
<dbReference type="Gene3D" id="3.20.20.10">
    <property type="entry name" value="Alanine racemase"/>
    <property type="match status" value="1"/>
</dbReference>
<dbReference type="PRINTS" id="PR01181">
    <property type="entry name" value="DAPDCRBXLASE"/>
</dbReference>
<name>A0A3N1DCI8_9ACTN</name>
<evidence type="ECO:0000313" key="12">
    <source>
        <dbReference type="Proteomes" id="UP000272400"/>
    </source>
</evidence>
<dbReference type="UniPathway" id="UPA00034">
    <property type="reaction ID" value="UER00027"/>
</dbReference>
<dbReference type="InterPro" id="IPR022644">
    <property type="entry name" value="De-COase2_N"/>
</dbReference>
<dbReference type="SUPFAM" id="SSF50621">
    <property type="entry name" value="Alanine racemase C-terminal domain-like"/>
    <property type="match status" value="1"/>
</dbReference>
<sequence>MKTEQAVPETGRLEAGVWPLRARLAADGELEIGGVRATDLARRFGTPLHVLDEADVRERCRAFRAAFPGGEVAYASKAMSCTGLLRWVREEGLSLDASSAGELAVARRSGFPADRILLHGNGKTGEDLRAAFSYAVGTIVVDSAAEISRLAVQAASGLRGPQAVLLRVVPGIDGGTHAALTTGTEDQQFGFSLASGAAAEAAHRILGQHRLRLAGVHCHIGSQIADLGRYVRALDRVMDFLVRLRATDGVVLDRLDLGGGFAVPYRAGDPGLEPADVGAAVQAALTTLCARHRYPTPRLTIEPGRAIVARAGVTLYRVVGVKRAASGRVFVTVDGGMSDNPRPSLYQARYTVRLAGRTTTANNRPVTIVGRHCEAGDVLVPDASLPADLRLGEVLAVACTGAYHHAMASNYNLVRRSPVVAVRGGRARLLVRRETEDDLLARDVG</sequence>
<feature type="binding site" evidence="6">
    <location>
        <position position="403"/>
    </location>
    <ligand>
        <name>substrate</name>
    </ligand>
</feature>
<dbReference type="Pfam" id="PF02784">
    <property type="entry name" value="Orn_Arg_deC_N"/>
    <property type="match status" value="1"/>
</dbReference>
<dbReference type="PRINTS" id="PR01179">
    <property type="entry name" value="ODADCRBXLASE"/>
</dbReference>
<dbReference type="InterPro" id="IPR029066">
    <property type="entry name" value="PLP-binding_barrel"/>
</dbReference>
<feature type="binding site" evidence="6">
    <location>
        <begin position="302"/>
        <end position="305"/>
    </location>
    <ligand>
        <name>pyridoxal 5'-phosphate</name>
        <dbReference type="ChEBI" id="CHEBI:597326"/>
    </ligand>
</feature>
<feature type="binding site" evidence="6">
    <location>
        <position position="260"/>
    </location>
    <ligand>
        <name>pyridoxal 5'-phosphate</name>
        <dbReference type="ChEBI" id="CHEBI:597326"/>
    </ligand>
</feature>
<comment type="function">
    <text evidence="6">Specifically catalyzes the decarboxylation of meso-diaminopimelate (meso-DAP) to L-lysine.</text>
</comment>
<dbReference type="EC" id="4.1.1.20" evidence="6 7"/>
<comment type="similarity">
    <text evidence="6">Belongs to the Orn/Lys/Arg decarboxylase class-II family. LysA subfamily.</text>
</comment>
<protein>
    <recommendedName>
        <fullName evidence="6 7">Diaminopimelate decarboxylase</fullName>
        <shortName evidence="6">DAP decarboxylase</shortName>
        <shortName evidence="6">DAPDC</shortName>
        <ecNumber evidence="6 7">4.1.1.20</ecNumber>
    </recommendedName>
</protein>
<dbReference type="InterPro" id="IPR000183">
    <property type="entry name" value="Orn/DAP/Arg_de-COase"/>
</dbReference>
<evidence type="ECO:0000256" key="4">
    <source>
        <dbReference type="ARBA" id="ARBA00023154"/>
    </source>
</evidence>
<keyword evidence="4 6" id="KW-0457">Lysine biosynthesis</keyword>
<evidence type="ECO:0000313" key="11">
    <source>
        <dbReference type="EMBL" id="ROO91219.1"/>
    </source>
</evidence>
<evidence type="ECO:0000256" key="9">
    <source>
        <dbReference type="RuleBase" id="RU003738"/>
    </source>
</evidence>
<evidence type="ECO:0000256" key="7">
    <source>
        <dbReference type="NCBIfam" id="TIGR01048"/>
    </source>
</evidence>
<dbReference type="InterPro" id="IPR009006">
    <property type="entry name" value="Ala_racemase/Decarboxylase_C"/>
</dbReference>
<comment type="cofactor">
    <cofactor evidence="1 6 8 9">
        <name>pyridoxal 5'-phosphate</name>
        <dbReference type="ChEBI" id="CHEBI:597326"/>
    </cofactor>
</comment>
<dbReference type="AlphaFoldDB" id="A0A3N1DCI8"/>
<feature type="domain" description="Orn/DAP/Arg decarboxylase 2 N-terminal" evidence="10">
    <location>
        <begin position="54"/>
        <end position="309"/>
    </location>
</feature>
<evidence type="ECO:0000256" key="6">
    <source>
        <dbReference type="HAMAP-Rule" id="MF_02120"/>
    </source>
</evidence>
<dbReference type="PANTHER" id="PTHR43727:SF2">
    <property type="entry name" value="GROUP IV DECARBOXYLASE"/>
    <property type="match status" value="1"/>
</dbReference>
<keyword evidence="12" id="KW-1185">Reference proteome</keyword>
<feature type="binding site" evidence="6">
    <location>
        <position position="346"/>
    </location>
    <ligand>
        <name>substrate</name>
    </ligand>
</feature>
<dbReference type="GO" id="GO:0030170">
    <property type="term" value="F:pyridoxal phosphate binding"/>
    <property type="evidence" value="ECO:0007669"/>
    <property type="project" value="UniProtKB-UniRule"/>
</dbReference>
<feature type="binding site" evidence="6">
    <location>
        <position position="305"/>
    </location>
    <ligand>
        <name>substrate</name>
    </ligand>
</feature>
<gene>
    <name evidence="6" type="primary">lysA</name>
    <name evidence="11" type="ORF">EDD29_8971</name>
</gene>
<dbReference type="OrthoDB" id="9802241at2"/>
<dbReference type="GO" id="GO:0008836">
    <property type="term" value="F:diaminopimelate decarboxylase activity"/>
    <property type="evidence" value="ECO:0007669"/>
    <property type="project" value="UniProtKB-UniRule"/>
</dbReference>
<dbReference type="SUPFAM" id="SSF51419">
    <property type="entry name" value="PLP-binding barrel"/>
    <property type="match status" value="1"/>
</dbReference>
<dbReference type="Gene3D" id="2.40.37.10">
    <property type="entry name" value="Lyase, Ornithine Decarboxylase, Chain A, domain 1"/>
    <property type="match status" value="1"/>
</dbReference>
<reference evidence="11 12" key="1">
    <citation type="submission" date="2018-11" db="EMBL/GenBank/DDBJ databases">
        <title>Sequencing the genomes of 1000 actinobacteria strains.</title>
        <authorList>
            <person name="Klenk H.-P."/>
        </authorList>
    </citation>
    <scope>NUCLEOTIDE SEQUENCE [LARGE SCALE GENOMIC DNA]</scope>
    <source>
        <strain evidence="11 12">DSM 44254</strain>
    </source>
</reference>
<organism evidence="11 12">
    <name type="scientific">Actinocorallia herbida</name>
    <dbReference type="NCBI Taxonomy" id="58109"/>
    <lineage>
        <taxon>Bacteria</taxon>
        <taxon>Bacillati</taxon>
        <taxon>Actinomycetota</taxon>
        <taxon>Actinomycetes</taxon>
        <taxon>Streptosporangiales</taxon>
        <taxon>Thermomonosporaceae</taxon>
        <taxon>Actinocorallia</taxon>
    </lineage>
</organism>
<comment type="catalytic activity">
    <reaction evidence="6 9">
        <text>meso-2,6-diaminopimelate + H(+) = L-lysine + CO2</text>
        <dbReference type="Rhea" id="RHEA:15101"/>
        <dbReference type="ChEBI" id="CHEBI:15378"/>
        <dbReference type="ChEBI" id="CHEBI:16526"/>
        <dbReference type="ChEBI" id="CHEBI:32551"/>
        <dbReference type="ChEBI" id="CHEBI:57791"/>
        <dbReference type="EC" id="4.1.1.20"/>
    </reaction>
</comment>
<dbReference type="RefSeq" id="WP_123670073.1">
    <property type="nucleotide sequence ID" value="NZ_RJKE01000001.1"/>
</dbReference>
<dbReference type="Proteomes" id="UP000272400">
    <property type="component" value="Unassembled WGS sequence"/>
</dbReference>
<dbReference type="CDD" id="cd06828">
    <property type="entry name" value="PLPDE_III_DapDC"/>
    <property type="match status" value="1"/>
</dbReference>
<dbReference type="PANTHER" id="PTHR43727">
    <property type="entry name" value="DIAMINOPIMELATE DECARBOXYLASE"/>
    <property type="match status" value="1"/>
</dbReference>
<dbReference type="HAMAP" id="MF_02120">
    <property type="entry name" value="LysA"/>
    <property type="match status" value="1"/>
</dbReference>
<keyword evidence="5 6" id="KW-0456">Lyase</keyword>
<evidence type="ECO:0000256" key="2">
    <source>
        <dbReference type="ARBA" id="ARBA00022793"/>
    </source>
</evidence>
<comment type="caution">
    <text evidence="11">The sequence shown here is derived from an EMBL/GenBank/DDBJ whole genome shotgun (WGS) entry which is preliminary data.</text>
</comment>
<comment type="pathway">
    <text evidence="6 9">Amino-acid biosynthesis; L-lysine biosynthesis via DAP pathway; L-lysine from DL-2,6-diaminopimelate: step 1/1.</text>
</comment>
<dbReference type="EMBL" id="RJKE01000001">
    <property type="protein sequence ID" value="ROO91219.1"/>
    <property type="molecule type" value="Genomic_DNA"/>
</dbReference>
<feature type="binding site" evidence="6">
    <location>
        <position position="342"/>
    </location>
    <ligand>
        <name>substrate</name>
    </ligand>
</feature>
<evidence type="ECO:0000256" key="3">
    <source>
        <dbReference type="ARBA" id="ARBA00022898"/>
    </source>
</evidence>
<dbReference type="FunFam" id="3.20.20.10:FF:000003">
    <property type="entry name" value="Diaminopimelate decarboxylase"/>
    <property type="match status" value="1"/>
</dbReference>
<keyword evidence="3 6" id="KW-0663">Pyridoxal phosphate</keyword>